<feature type="transmembrane region" description="Helical" evidence="2">
    <location>
        <begin position="96"/>
        <end position="118"/>
    </location>
</feature>
<reference evidence="4 5" key="1">
    <citation type="submission" date="2023-07" db="EMBL/GenBank/DDBJ databases">
        <title>Sequencing the genomes of 1000 actinobacteria strains.</title>
        <authorList>
            <person name="Klenk H.-P."/>
        </authorList>
    </citation>
    <scope>NUCLEOTIDE SEQUENCE [LARGE SCALE GENOMIC DNA]</scope>
    <source>
        <strain evidence="4 5">DSM 44711</strain>
    </source>
</reference>
<proteinExistence type="predicted"/>
<comment type="caution">
    <text evidence="4">The sequence shown here is derived from an EMBL/GenBank/DDBJ whole genome shotgun (WGS) entry which is preliminary data.</text>
</comment>
<dbReference type="InterPro" id="IPR027383">
    <property type="entry name" value="Znf_put"/>
</dbReference>
<feature type="region of interest" description="Disordered" evidence="1">
    <location>
        <begin position="213"/>
        <end position="267"/>
    </location>
</feature>
<name>A0AAE3ZVU7_9ACTN</name>
<dbReference type="Proteomes" id="UP001183629">
    <property type="component" value="Unassembled WGS sequence"/>
</dbReference>
<keyword evidence="2" id="KW-1133">Transmembrane helix</keyword>
<feature type="domain" description="Putative zinc-finger" evidence="3">
    <location>
        <begin position="4"/>
        <end position="37"/>
    </location>
</feature>
<dbReference type="Pfam" id="PF13490">
    <property type="entry name" value="zf-HC2"/>
    <property type="match status" value="1"/>
</dbReference>
<sequence length="267" mass="27389">MGGCETFRDAISARLDGAETGPADALDRHLDGCADCRAYADDAALVTRMAGLLGGGAPFAGVDESVLDALPAPRRRFRLPTAPAGARRALVPALRVLLGLLGAGQFVLGVAQISGIAAVQHLHTGVGGASPNHLLNESAAWNLALGAGFAWIALRRGRPSGILPTLTVFVSVLVLLSASDLIAGRVEPIRLVSHGLVVAGYLVVAALTRRGLDPGEPPAGRADGRSRWRLAPDAEPDLPAGPQRLRLLPGGATATTATDTAPDRRAA</sequence>
<protein>
    <submittedName>
        <fullName evidence="4">Anti-sigma-YlaC factor YlaD</fullName>
    </submittedName>
</protein>
<feature type="transmembrane region" description="Helical" evidence="2">
    <location>
        <begin position="138"/>
        <end position="154"/>
    </location>
</feature>
<gene>
    <name evidence="4" type="ORF">J2S44_006374</name>
</gene>
<dbReference type="AlphaFoldDB" id="A0AAE3ZVU7"/>
<feature type="compositionally biased region" description="Basic and acidic residues" evidence="1">
    <location>
        <begin position="222"/>
        <end position="232"/>
    </location>
</feature>
<evidence type="ECO:0000259" key="3">
    <source>
        <dbReference type="Pfam" id="PF13490"/>
    </source>
</evidence>
<evidence type="ECO:0000256" key="2">
    <source>
        <dbReference type="SAM" id="Phobius"/>
    </source>
</evidence>
<keyword evidence="2" id="KW-0472">Membrane</keyword>
<dbReference type="EMBL" id="JAVDYC010000001">
    <property type="protein sequence ID" value="MDR7326124.1"/>
    <property type="molecule type" value="Genomic_DNA"/>
</dbReference>
<evidence type="ECO:0000313" key="5">
    <source>
        <dbReference type="Proteomes" id="UP001183629"/>
    </source>
</evidence>
<organism evidence="4 5">
    <name type="scientific">Catenuloplanes niger</name>
    <dbReference type="NCBI Taxonomy" id="587534"/>
    <lineage>
        <taxon>Bacteria</taxon>
        <taxon>Bacillati</taxon>
        <taxon>Actinomycetota</taxon>
        <taxon>Actinomycetes</taxon>
        <taxon>Micromonosporales</taxon>
        <taxon>Micromonosporaceae</taxon>
        <taxon>Catenuloplanes</taxon>
    </lineage>
</organism>
<evidence type="ECO:0000313" key="4">
    <source>
        <dbReference type="EMBL" id="MDR7326124.1"/>
    </source>
</evidence>
<feature type="compositionally biased region" description="Low complexity" evidence="1">
    <location>
        <begin position="249"/>
        <end position="260"/>
    </location>
</feature>
<dbReference type="RefSeq" id="WP_310421392.1">
    <property type="nucleotide sequence ID" value="NZ_JAVDYC010000001.1"/>
</dbReference>
<evidence type="ECO:0000256" key="1">
    <source>
        <dbReference type="SAM" id="MobiDB-lite"/>
    </source>
</evidence>
<keyword evidence="2" id="KW-0812">Transmembrane</keyword>
<keyword evidence="5" id="KW-1185">Reference proteome</keyword>
<feature type="transmembrane region" description="Helical" evidence="2">
    <location>
        <begin position="161"/>
        <end position="183"/>
    </location>
</feature>
<accession>A0AAE3ZVU7</accession>